<protein>
    <recommendedName>
        <fullName evidence="1">4Fe-4S ferredoxin-type domain-containing protein</fullName>
    </recommendedName>
</protein>
<dbReference type="PANTHER" id="PTHR31332:SF0">
    <property type="entry name" value="7-HYDROXYMETHYL CHLOROPHYLL A REDUCTASE, CHLOROPLASTIC"/>
    <property type="match status" value="1"/>
</dbReference>
<organism evidence="2">
    <name type="scientific">uncultured Ramlibacter sp</name>
    <dbReference type="NCBI Taxonomy" id="260755"/>
    <lineage>
        <taxon>Bacteria</taxon>
        <taxon>Pseudomonadati</taxon>
        <taxon>Pseudomonadota</taxon>
        <taxon>Betaproteobacteria</taxon>
        <taxon>Burkholderiales</taxon>
        <taxon>Comamonadaceae</taxon>
        <taxon>Ramlibacter</taxon>
        <taxon>environmental samples</taxon>
    </lineage>
</organism>
<name>A0A6J4Q219_9BURK</name>
<reference evidence="2" key="1">
    <citation type="submission" date="2020-02" db="EMBL/GenBank/DDBJ databases">
        <authorList>
            <person name="Meier V. D."/>
        </authorList>
    </citation>
    <scope>NUCLEOTIDE SEQUENCE</scope>
    <source>
        <strain evidence="2">AVDCRST_MAG51</strain>
    </source>
</reference>
<dbReference type="InterPro" id="IPR007516">
    <property type="entry name" value="Co_F420_Hydgase/DH_bsu_N"/>
</dbReference>
<evidence type="ECO:0000259" key="1">
    <source>
        <dbReference type="PROSITE" id="PS51379"/>
    </source>
</evidence>
<gene>
    <name evidence="2" type="ORF">AVDCRST_MAG51-2338</name>
</gene>
<dbReference type="GO" id="GO:0052592">
    <property type="term" value="F:oxidoreductase activity, acting on CH or CH2 groups, with an iron-sulfur protein as acceptor"/>
    <property type="evidence" value="ECO:0007669"/>
    <property type="project" value="TreeGrafter"/>
</dbReference>
<proteinExistence type="predicted"/>
<dbReference type="AlphaFoldDB" id="A0A6J4Q219"/>
<dbReference type="InterPro" id="IPR017896">
    <property type="entry name" value="4Fe4S_Fe-S-bd"/>
</dbReference>
<feature type="non-terminal residue" evidence="2">
    <location>
        <position position="215"/>
    </location>
</feature>
<evidence type="ECO:0000313" key="2">
    <source>
        <dbReference type="EMBL" id="CAA9426036.1"/>
    </source>
</evidence>
<sequence>MRPRARPVVTLRPADVIGSGLCVGCGSCVALAPEGTAGMAMDDYGELHPAGTKDWREHPSARLARTCPSSPTAANETEIARDAFSQAQHEDAHVGRYIGAFVGHAAEPGWREAGSSGGMASWVAAELLRRGLVDAVAHVKPVQDPQGEGRFFRYGISREVGELASGSKSRYYPVDMAEVLRTIRDVPGRYAVVGIPCFVKAVQLLRRDDPVLRER</sequence>
<dbReference type="EMBL" id="CADCUX010000496">
    <property type="protein sequence ID" value="CAA9426036.1"/>
    <property type="molecule type" value="Genomic_DNA"/>
</dbReference>
<dbReference type="Gene3D" id="3.30.70.20">
    <property type="match status" value="1"/>
</dbReference>
<accession>A0A6J4Q219</accession>
<dbReference type="InterPro" id="IPR045220">
    <property type="entry name" value="FRHB/FDHB/HCAR-like"/>
</dbReference>
<dbReference type="PROSITE" id="PS51379">
    <property type="entry name" value="4FE4S_FER_2"/>
    <property type="match status" value="1"/>
</dbReference>
<feature type="domain" description="4Fe-4S ferredoxin-type" evidence="1">
    <location>
        <begin position="13"/>
        <end position="42"/>
    </location>
</feature>
<dbReference type="Pfam" id="PF04422">
    <property type="entry name" value="FrhB_FdhB_N"/>
    <property type="match status" value="1"/>
</dbReference>
<dbReference type="PANTHER" id="PTHR31332">
    <property type="entry name" value="7-HYDROXYMETHYL CHLOROPHYLL A REDUCTASE, CHLOROPLASTIC"/>
    <property type="match status" value="1"/>
</dbReference>